<evidence type="ECO:0000313" key="2">
    <source>
        <dbReference type="EMBL" id="SCZ77183.1"/>
    </source>
</evidence>
<dbReference type="AlphaFoldDB" id="A0A1G5RSW8"/>
<gene>
    <name evidence="2" type="ORF">SAMN03080599_00629</name>
</gene>
<dbReference type="EMBL" id="FMWL01000002">
    <property type="protein sequence ID" value="SCZ77183.1"/>
    <property type="molecule type" value="Genomic_DNA"/>
</dbReference>
<dbReference type="SMART" id="SM00909">
    <property type="entry name" value="Germane"/>
    <property type="match status" value="1"/>
</dbReference>
<reference evidence="2 3" key="1">
    <citation type="submission" date="2016-10" db="EMBL/GenBank/DDBJ databases">
        <authorList>
            <person name="de Groot N.N."/>
        </authorList>
    </citation>
    <scope>NUCLEOTIDE SEQUENCE [LARGE SCALE GENOMIC DNA]</scope>
    <source>
        <strain evidence="2 3">DSM 2784</strain>
    </source>
</reference>
<accession>A0A1G5RSW8</accession>
<sequence>MKRILILMLVSFAFLATVFSLYQYFSSTALKQAVLPPELAIEPKPTDMKVRVNLYFPHENKLRIEERIVTVTQERLEEAIAQELQKGPKNLAYTDLFSGDVSILDVRVSNNVAYVNLSEAFLDQSYVANEKSELFVWSIVNSFTEIDDVYRVQILIEGRRRDVQIGNSNLYELLTRNRSFIYEERRYPSSSVIEFVEAVSDRRYDLAYTYLTAESQENYPYEEFKVAADRHFESFNGYRRTIHFTQGFTDSWIVYIKYDSADRTDQEVATSRFDLWEVVQVDEDWKIVFNK</sequence>
<dbReference type="OrthoDB" id="9809406at2"/>
<proteinExistence type="predicted"/>
<protein>
    <submittedName>
        <fullName evidence="2">Sporulation and spore germination</fullName>
    </submittedName>
</protein>
<dbReference type="STRING" id="1120920.SAMN03080599_00629"/>
<evidence type="ECO:0000259" key="1">
    <source>
        <dbReference type="SMART" id="SM00909"/>
    </source>
</evidence>
<dbReference type="InterPro" id="IPR019606">
    <property type="entry name" value="GerMN"/>
</dbReference>
<evidence type="ECO:0000313" key="3">
    <source>
        <dbReference type="Proteomes" id="UP000199208"/>
    </source>
</evidence>
<dbReference type="Pfam" id="PF10646">
    <property type="entry name" value="Germane"/>
    <property type="match status" value="1"/>
</dbReference>
<dbReference type="RefSeq" id="WP_092589419.1">
    <property type="nucleotide sequence ID" value="NZ_FMWL01000002.1"/>
</dbReference>
<feature type="domain" description="GerMN" evidence="1">
    <location>
        <begin position="77"/>
        <end position="165"/>
    </location>
</feature>
<dbReference type="Proteomes" id="UP000199208">
    <property type="component" value="Unassembled WGS sequence"/>
</dbReference>
<name>A0A1G5RSW8_9FIRM</name>
<keyword evidence="3" id="KW-1185">Reference proteome</keyword>
<organism evidence="2 3">
    <name type="scientific">Acidaminobacter hydrogenoformans DSM 2784</name>
    <dbReference type="NCBI Taxonomy" id="1120920"/>
    <lineage>
        <taxon>Bacteria</taxon>
        <taxon>Bacillati</taxon>
        <taxon>Bacillota</taxon>
        <taxon>Clostridia</taxon>
        <taxon>Peptostreptococcales</taxon>
        <taxon>Acidaminobacteraceae</taxon>
        <taxon>Acidaminobacter</taxon>
    </lineage>
</organism>